<gene>
    <name evidence="4" type="ORF">E1B00_12255</name>
</gene>
<dbReference type="PROSITE" id="PS00061">
    <property type="entry name" value="ADH_SHORT"/>
    <property type="match status" value="1"/>
</dbReference>
<dbReference type="PRINTS" id="PR00080">
    <property type="entry name" value="SDRFAMILY"/>
</dbReference>
<evidence type="ECO:0000313" key="5">
    <source>
        <dbReference type="Proteomes" id="UP000305760"/>
    </source>
</evidence>
<keyword evidence="2" id="KW-0560">Oxidoreductase</keyword>
<comment type="caution">
    <text evidence="4">The sequence shown here is derived from an EMBL/GenBank/DDBJ whole genome shotgun (WGS) entry which is preliminary data.</text>
</comment>
<dbReference type="InterPro" id="IPR036291">
    <property type="entry name" value="NAD(P)-bd_dom_sf"/>
</dbReference>
<dbReference type="OrthoDB" id="9810734at2"/>
<dbReference type="SUPFAM" id="SSF51735">
    <property type="entry name" value="NAD(P)-binding Rossmann-fold domains"/>
    <property type="match status" value="1"/>
</dbReference>
<dbReference type="EMBL" id="SMDR01000003">
    <property type="protein sequence ID" value="TNJ33075.1"/>
    <property type="molecule type" value="Genomic_DNA"/>
</dbReference>
<evidence type="ECO:0000256" key="3">
    <source>
        <dbReference type="RuleBase" id="RU000363"/>
    </source>
</evidence>
<dbReference type="PANTHER" id="PTHR44196">
    <property type="entry name" value="DEHYDROGENASE/REDUCTASE SDR FAMILY MEMBER 7B"/>
    <property type="match status" value="1"/>
</dbReference>
<evidence type="ECO:0000256" key="2">
    <source>
        <dbReference type="ARBA" id="ARBA00023002"/>
    </source>
</evidence>
<organism evidence="4 5">
    <name type="scientific">Arenimonas terrae</name>
    <dbReference type="NCBI Taxonomy" id="2546226"/>
    <lineage>
        <taxon>Bacteria</taxon>
        <taxon>Pseudomonadati</taxon>
        <taxon>Pseudomonadota</taxon>
        <taxon>Gammaproteobacteria</taxon>
        <taxon>Lysobacterales</taxon>
        <taxon>Lysobacteraceae</taxon>
        <taxon>Arenimonas</taxon>
    </lineage>
</organism>
<dbReference type="Proteomes" id="UP000305760">
    <property type="component" value="Unassembled WGS sequence"/>
</dbReference>
<dbReference type="CDD" id="cd05233">
    <property type="entry name" value="SDR_c"/>
    <property type="match status" value="1"/>
</dbReference>
<reference evidence="4 5" key="1">
    <citation type="submission" date="2019-03" db="EMBL/GenBank/DDBJ databases">
        <title>Arenimonas daejeonensis sp. nov., isolated from compost.</title>
        <authorList>
            <person name="Jeon C.O."/>
        </authorList>
    </citation>
    <scope>NUCLEOTIDE SEQUENCE [LARGE SCALE GENOMIC DNA]</scope>
    <source>
        <strain evidence="4 5">R29</strain>
    </source>
</reference>
<dbReference type="AlphaFoldDB" id="A0A5C4RQ49"/>
<dbReference type="PANTHER" id="PTHR44196:SF1">
    <property type="entry name" value="DEHYDROGENASE_REDUCTASE SDR FAMILY MEMBER 7B"/>
    <property type="match status" value="1"/>
</dbReference>
<dbReference type="Gene3D" id="3.40.50.720">
    <property type="entry name" value="NAD(P)-binding Rossmann-like Domain"/>
    <property type="match status" value="1"/>
</dbReference>
<evidence type="ECO:0000256" key="1">
    <source>
        <dbReference type="ARBA" id="ARBA00006484"/>
    </source>
</evidence>
<sequence length="266" mass="28559">MMAQRRVLITGAGSGLGLALAQRYAKAGDRVACVDLDAARAELARAALPGSGHLAIAANVASDDAMEQVHERIAGEWGGIDVLVNNAGIATGGAMVETTMAEWRNVLEINLLGVVRGCRLFLPGMIAAGRGQVINTASFAGLAGAPSIMSYGVSKAAVVALSEQLRVELHDKGIRVSVLCPAFFRTNLLESWQGNPRLKSFADKMMETSPDTLDSVSDAVFAAVERGEFLVLPTKREPMRWRLKRWFPNLYFNQVLKLVKARSAGH</sequence>
<keyword evidence="5" id="KW-1185">Reference proteome</keyword>
<dbReference type="PRINTS" id="PR00081">
    <property type="entry name" value="GDHRDH"/>
</dbReference>
<dbReference type="Pfam" id="PF00106">
    <property type="entry name" value="adh_short"/>
    <property type="match status" value="1"/>
</dbReference>
<dbReference type="InterPro" id="IPR002347">
    <property type="entry name" value="SDR_fam"/>
</dbReference>
<name>A0A5C4RQ49_9GAMM</name>
<comment type="similarity">
    <text evidence="1 3">Belongs to the short-chain dehydrogenases/reductases (SDR) family.</text>
</comment>
<evidence type="ECO:0000313" key="4">
    <source>
        <dbReference type="EMBL" id="TNJ33075.1"/>
    </source>
</evidence>
<dbReference type="GO" id="GO:0016491">
    <property type="term" value="F:oxidoreductase activity"/>
    <property type="evidence" value="ECO:0007669"/>
    <property type="project" value="UniProtKB-KW"/>
</dbReference>
<dbReference type="InterPro" id="IPR020904">
    <property type="entry name" value="Sc_DH/Rdtase_CS"/>
</dbReference>
<accession>A0A5C4RQ49</accession>
<protein>
    <submittedName>
        <fullName evidence="4">SDR family NAD(P)-dependent oxidoreductase</fullName>
    </submittedName>
</protein>
<proteinExistence type="inferred from homology"/>
<dbReference type="GO" id="GO:0016020">
    <property type="term" value="C:membrane"/>
    <property type="evidence" value="ECO:0007669"/>
    <property type="project" value="TreeGrafter"/>
</dbReference>